<dbReference type="GeneID" id="33940273"/>
<dbReference type="Gene3D" id="1.25.40.10">
    <property type="entry name" value="Tetratricopeptide repeat domain"/>
    <property type="match status" value="1"/>
</dbReference>
<dbReference type="HOGENOM" id="CLU_093829_0_0_6"/>
<gene>
    <name evidence="1" type="primary">escB</name>
    <name evidence="1" type="ORF">ETEE_2749</name>
</gene>
<dbReference type="RefSeq" id="WP_034171810.1">
    <property type="nucleotide sequence ID" value="NZ_CP006664.1"/>
</dbReference>
<dbReference type="InterPro" id="IPR016379">
    <property type="entry name" value="T3SS_Ca_resp_chp_LcrH/SycD_sub"/>
</dbReference>
<dbReference type="AlphaFoldDB" id="A0A076LR75"/>
<evidence type="ECO:0000313" key="1">
    <source>
        <dbReference type="EMBL" id="AIJ09182.1"/>
    </source>
</evidence>
<accession>A0A076LR75</accession>
<dbReference type="PIRSF" id="PIRSF003165">
    <property type="entry name" value="Chaperone_SicA"/>
    <property type="match status" value="1"/>
</dbReference>
<organism evidence="1 2">
    <name type="scientific">Edwardsiella anguillarum ET080813</name>
    <dbReference type="NCBI Taxonomy" id="667120"/>
    <lineage>
        <taxon>Bacteria</taxon>
        <taxon>Pseudomonadati</taxon>
        <taxon>Pseudomonadota</taxon>
        <taxon>Gammaproteobacteria</taxon>
        <taxon>Enterobacterales</taxon>
        <taxon>Hafniaceae</taxon>
        <taxon>Edwardsiella</taxon>
    </lineage>
</organism>
<dbReference type="InterPro" id="IPR011990">
    <property type="entry name" value="TPR-like_helical_dom_sf"/>
</dbReference>
<dbReference type="Pfam" id="PF12895">
    <property type="entry name" value="ANAPC3"/>
    <property type="match status" value="1"/>
</dbReference>
<evidence type="ECO:0000313" key="2">
    <source>
        <dbReference type="Proteomes" id="UP000028681"/>
    </source>
</evidence>
<name>A0A076LR75_9GAMM</name>
<proteinExistence type="predicted"/>
<dbReference type="SUPFAM" id="SSF48452">
    <property type="entry name" value="TPR-like"/>
    <property type="match status" value="1"/>
</dbReference>
<dbReference type="EMBL" id="CP006664">
    <property type="protein sequence ID" value="AIJ09182.1"/>
    <property type="molecule type" value="Genomic_DNA"/>
</dbReference>
<sequence length="163" mass="18057">MTSASLSAQAENVARRCLALLEGKETQRPLSGASQDEMEASYARGCQALNDGDIHEATATFAFLSLQQPLERRFTFAFACVLLQQQEYRQALTLFSYSLALQANDPFTPFHMAECLFALREPDAAMDALDATIALCYGQADANPRYTPLRQRAQDLLDTLNQP</sequence>
<protein>
    <submittedName>
        <fullName evidence="1">Type III secretion system chaperone protein B</fullName>
    </submittedName>
</protein>
<dbReference type="Proteomes" id="UP000028681">
    <property type="component" value="Chromosome"/>
</dbReference>
<dbReference type="InterPro" id="IPR005415">
    <property type="entry name" value="T3SS_Ca_resp_chp_LcrH/SycD"/>
</dbReference>
<dbReference type="PRINTS" id="PR01595">
    <property type="entry name" value="SYCDCHAPRONE"/>
</dbReference>
<dbReference type="KEGG" id="ete:ETEE_2749"/>
<reference evidence="1 2" key="1">
    <citation type="journal article" date="2012" name="PLoS ONE">
        <title>Edwardsiella comparative phylogenomics reveal the new intra/inter-species taxonomic relationships, virulence evolution and niche adaptation mechanisms.</title>
        <authorList>
            <person name="Yang M."/>
            <person name="Lv Y."/>
            <person name="Xiao J."/>
            <person name="Wu H."/>
            <person name="Zheng H."/>
            <person name="Liu Q."/>
            <person name="Zhang Y."/>
            <person name="Wang Q."/>
        </authorList>
    </citation>
    <scope>NUCLEOTIDE SEQUENCE [LARGE SCALE GENOMIC DNA]</scope>
    <source>
        <strain evidence="2">080813</strain>
    </source>
</reference>